<dbReference type="SMART" id="SM00895">
    <property type="entry name" value="FCD"/>
    <property type="match status" value="1"/>
</dbReference>
<dbReference type="Proteomes" id="UP001291912">
    <property type="component" value="Unassembled WGS sequence"/>
</dbReference>
<accession>A0ABU5N4D1</accession>
<dbReference type="InterPro" id="IPR008920">
    <property type="entry name" value="TF_FadR/GntR_C"/>
</dbReference>
<protein>
    <submittedName>
        <fullName evidence="5">FCD domain-containing protein</fullName>
    </submittedName>
</protein>
<keyword evidence="1" id="KW-0805">Transcription regulation</keyword>
<evidence type="ECO:0000256" key="2">
    <source>
        <dbReference type="ARBA" id="ARBA00023125"/>
    </source>
</evidence>
<dbReference type="InterPro" id="IPR011711">
    <property type="entry name" value="GntR_C"/>
</dbReference>
<organism evidence="5 6">
    <name type="scientific">Microbacterium aquimaris</name>
    <dbReference type="NCBI Taxonomy" id="459816"/>
    <lineage>
        <taxon>Bacteria</taxon>
        <taxon>Bacillati</taxon>
        <taxon>Actinomycetota</taxon>
        <taxon>Actinomycetes</taxon>
        <taxon>Micrococcales</taxon>
        <taxon>Microbacteriaceae</taxon>
        <taxon>Microbacterium</taxon>
    </lineage>
</organism>
<dbReference type="PANTHER" id="PTHR43537:SF24">
    <property type="entry name" value="GLUCONATE OPERON TRANSCRIPTIONAL REPRESSOR"/>
    <property type="match status" value="1"/>
</dbReference>
<dbReference type="Gene3D" id="1.20.120.530">
    <property type="entry name" value="GntR ligand-binding domain-like"/>
    <property type="match status" value="1"/>
</dbReference>
<evidence type="ECO:0000259" key="4">
    <source>
        <dbReference type="PROSITE" id="PS50949"/>
    </source>
</evidence>
<keyword evidence="6" id="KW-1185">Reference proteome</keyword>
<dbReference type="RefSeq" id="WP_194423602.1">
    <property type="nucleotide sequence ID" value="NZ_BAAAPT010000001.1"/>
</dbReference>
<dbReference type="SUPFAM" id="SSF48008">
    <property type="entry name" value="GntR ligand-binding domain-like"/>
    <property type="match status" value="1"/>
</dbReference>
<gene>
    <name evidence="5" type="ORF">R2Q92_03715</name>
</gene>
<evidence type="ECO:0000313" key="6">
    <source>
        <dbReference type="Proteomes" id="UP001291912"/>
    </source>
</evidence>
<dbReference type="InterPro" id="IPR036388">
    <property type="entry name" value="WH-like_DNA-bd_sf"/>
</dbReference>
<dbReference type="CDD" id="cd07377">
    <property type="entry name" value="WHTH_GntR"/>
    <property type="match status" value="1"/>
</dbReference>
<name>A0ABU5N4D1_9MICO</name>
<dbReference type="EMBL" id="JAWJYN010000001">
    <property type="protein sequence ID" value="MDZ8160929.1"/>
    <property type="molecule type" value="Genomic_DNA"/>
</dbReference>
<dbReference type="SMART" id="SM00345">
    <property type="entry name" value="HTH_GNTR"/>
    <property type="match status" value="1"/>
</dbReference>
<dbReference type="PANTHER" id="PTHR43537">
    <property type="entry name" value="TRANSCRIPTIONAL REGULATOR, GNTR FAMILY"/>
    <property type="match status" value="1"/>
</dbReference>
<feature type="domain" description="HTH gntR-type" evidence="4">
    <location>
        <begin position="7"/>
        <end position="74"/>
    </location>
</feature>
<evidence type="ECO:0000256" key="3">
    <source>
        <dbReference type="ARBA" id="ARBA00023163"/>
    </source>
</evidence>
<dbReference type="SUPFAM" id="SSF46785">
    <property type="entry name" value="Winged helix' DNA-binding domain"/>
    <property type="match status" value="1"/>
</dbReference>
<keyword evidence="2" id="KW-0238">DNA-binding</keyword>
<evidence type="ECO:0000313" key="5">
    <source>
        <dbReference type="EMBL" id="MDZ8160929.1"/>
    </source>
</evidence>
<dbReference type="PRINTS" id="PR00035">
    <property type="entry name" value="HTHGNTR"/>
</dbReference>
<dbReference type="Pfam" id="PF00392">
    <property type="entry name" value="GntR"/>
    <property type="match status" value="1"/>
</dbReference>
<dbReference type="Gene3D" id="1.10.10.10">
    <property type="entry name" value="Winged helix-like DNA-binding domain superfamily/Winged helix DNA-binding domain"/>
    <property type="match status" value="1"/>
</dbReference>
<proteinExistence type="predicted"/>
<sequence length="218" mass="24054">MTDTVAVGRPAIVRHQLERLITSGELAPGDRMAEVQLAERLGVSRGPVREAITALARDGLVVQYPNRGAFVRTVSEDDARHLYEVRSALFGLACQLAATRRQATAEIELRDLLASMRAAFERDDSEAYYELNRAFHRALLTASGNPRLLRQYEAISREISLFRARALTVSENVASSLEEHEAIAAAVIDGDAEAARRRAADHIVGGLRRHLRESTVGR</sequence>
<dbReference type="InterPro" id="IPR036390">
    <property type="entry name" value="WH_DNA-bd_sf"/>
</dbReference>
<dbReference type="Pfam" id="PF07729">
    <property type="entry name" value="FCD"/>
    <property type="match status" value="1"/>
</dbReference>
<comment type="caution">
    <text evidence="5">The sequence shown here is derived from an EMBL/GenBank/DDBJ whole genome shotgun (WGS) entry which is preliminary data.</text>
</comment>
<dbReference type="InterPro" id="IPR000524">
    <property type="entry name" value="Tscrpt_reg_HTH_GntR"/>
</dbReference>
<dbReference type="PROSITE" id="PS50949">
    <property type="entry name" value="HTH_GNTR"/>
    <property type="match status" value="1"/>
</dbReference>
<reference evidence="5 6" key="1">
    <citation type="submission" date="2023-10" db="EMBL/GenBank/DDBJ databases">
        <title>Microbacterium xanthum sp. nov., isolated from seaweed.</title>
        <authorList>
            <person name="Lee S.D."/>
        </authorList>
    </citation>
    <scope>NUCLEOTIDE SEQUENCE [LARGE SCALE GENOMIC DNA]</scope>
    <source>
        <strain evidence="5 6">KCTC 19124</strain>
    </source>
</reference>
<keyword evidence="3" id="KW-0804">Transcription</keyword>
<evidence type="ECO:0000256" key="1">
    <source>
        <dbReference type="ARBA" id="ARBA00023015"/>
    </source>
</evidence>